<dbReference type="GO" id="GO:0050660">
    <property type="term" value="F:flavin adenine dinucleotide binding"/>
    <property type="evidence" value="ECO:0007669"/>
    <property type="project" value="UniProtKB-UniRule"/>
</dbReference>
<dbReference type="PANTHER" id="PTHR34934">
    <property type="entry name" value="FLAVIN-DEPENDENT THYMIDYLATE SYNTHASE"/>
    <property type="match status" value="1"/>
</dbReference>
<dbReference type="CDD" id="cd20175">
    <property type="entry name" value="ThyX"/>
    <property type="match status" value="1"/>
</dbReference>
<dbReference type="RefSeq" id="WP_161932114.1">
    <property type="nucleotide sequence ID" value="NZ_CP047901.1"/>
</dbReference>
<dbReference type="EC" id="2.1.1.148" evidence="1"/>
<evidence type="ECO:0000313" key="2">
    <source>
        <dbReference type="EMBL" id="QHO63752.1"/>
    </source>
</evidence>
<dbReference type="AlphaFoldDB" id="A0A857ND58"/>
<dbReference type="Gene3D" id="3.30.1360.170">
    <property type="match status" value="1"/>
</dbReference>
<keyword evidence="2" id="KW-0489">Methyltransferase</keyword>
<accession>A0A857ND58</accession>
<dbReference type="KEGG" id="caqa:MICH65_0771"/>
<dbReference type="GO" id="GO:0050797">
    <property type="term" value="F:thymidylate synthase (FAD) activity"/>
    <property type="evidence" value="ECO:0007669"/>
    <property type="project" value="UniProtKB-UniRule"/>
</dbReference>
<dbReference type="GO" id="GO:0032259">
    <property type="term" value="P:methylation"/>
    <property type="evidence" value="ECO:0007669"/>
    <property type="project" value="UniProtKB-KW"/>
</dbReference>
<gene>
    <name evidence="2" type="ORF">MICH65_0771</name>
</gene>
<dbReference type="PROSITE" id="PS51331">
    <property type="entry name" value="THYX"/>
    <property type="match status" value="1"/>
</dbReference>
<dbReference type="Pfam" id="PF02511">
    <property type="entry name" value="Thy1"/>
    <property type="match status" value="1"/>
</dbReference>
<name>A0A857ND58_9BACT</name>
<dbReference type="InterPro" id="IPR036098">
    <property type="entry name" value="Thymidylate_synthase_ThyX_sf"/>
</dbReference>
<dbReference type="GO" id="GO:0006231">
    <property type="term" value="P:dTMP biosynthetic process"/>
    <property type="evidence" value="ECO:0007669"/>
    <property type="project" value="UniProtKB-UniRule"/>
</dbReference>
<proteinExistence type="predicted"/>
<dbReference type="GO" id="GO:0004799">
    <property type="term" value="F:thymidylate synthase activity"/>
    <property type="evidence" value="ECO:0007669"/>
    <property type="project" value="TreeGrafter"/>
</dbReference>
<keyword evidence="2" id="KW-0808">Transferase</keyword>
<sequence>MEILKSSGTYRILTPTEVLLNQLLIIEEAGRTSYQSQKGSITLATATKFVRMLIRNGHESVIEHGSLSVKFTGVSRGFTHEDVRHRLSSFTQESTRYVDYTRGGDEPDLERFQARFILPPHRDEQELMTRPDGRQITPAQMFEEAEQNYRTLRLHGWKPQDARQVLPIGIESDLVHTANFREWRHIFKLRTAKDAHWEIRLVMCALLQELQTVLPAVFDDLQYAGQDQDGHPYFKTVKI</sequence>
<evidence type="ECO:0000313" key="3">
    <source>
        <dbReference type="Proteomes" id="UP000463983"/>
    </source>
</evidence>
<dbReference type="NCBIfam" id="TIGR02170">
    <property type="entry name" value="thyX"/>
    <property type="match status" value="1"/>
</dbReference>
<organism evidence="2 3">
    <name type="scientific">Candidatus Chazhemtobacterium aquaticus</name>
    <dbReference type="NCBI Taxonomy" id="2715735"/>
    <lineage>
        <taxon>Bacteria</taxon>
        <taxon>Candidatus Chazhemtobacteraceae</taxon>
        <taxon>Candidatus Chazhemtobacterium</taxon>
    </lineage>
</organism>
<protein>
    <recommendedName>
        <fullName evidence="1">FAD-dependent thymidylate synthase</fullName>
        <ecNumber evidence="1">2.1.1.148</ecNumber>
    </recommendedName>
</protein>
<dbReference type="PANTHER" id="PTHR34934:SF1">
    <property type="entry name" value="FLAVIN-DEPENDENT THYMIDYLATE SYNTHASE"/>
    <property type="match status" value="1"/>
</dbReference>
<evidence type="ECO:0000256" key="1">
    <source>
        <dbReference type="NCBIfam" id="TIGR02170"/>
    </source>
</evidence>
<dbReference type="GO" id="GO:0070402">
    <property type="term" value="F:NADPH binding"/>
    <property type="evidence" value="ECO:0007669"/>
    <property type="project" value="TreeGrafter"/>
</dbReference>
<keyword evidence="3" id="KW-1185">Reference proteome</keyword>
<dbReference type="SUPFAM" id="SSF69796">
    <property type="entry name" value="Thymidylate synthase-complementing protein Thy1"/>
    <property type="match status" value="1"/>
</dbReference>
<dbReference type="InterPro" id="IPR003669">
    <property type="entry name" value="Thymidylate_synthase_ThyX"/>
</dbReference>
<reference evidence="3" key="1">
    <citation type="journal article" date="2020" name="Microorganisms">
        <title>Complete Genome of a Member of a New Bacterial Lineage in the Microgenomates Group Reveals an Unusual Nucleotide Composition Disparity Between Two Strands of DNA and Limited Metabolic Potential.</title>
        <authorList>
            <person name="Kadnikov V.V."/>
            <person name="Mardanov A.V."/>
            <person name="Beletsky A.V."/>
            <person name="Karnachuk O.V."/>
            <person name="Ravin N.V."/>
        </authorList>
    </citation>
    <scope>NUCLEOTIDE SEQUENCE [LARGE SCALE GENOMIC DNA]</scope>
</reference>
<dbReference type="EMBL" id="CP047901">
    <property type="protein sequence ID" value="QHO63752.1"/>
    <property type="molecule type" value="Genomic_DNA"/>
</dbReference>
<dbReference type="Proteomes" id="UP000463983">
    <property type="component" value="Chromosome"/>
</dbReference>